<gene>
    <name evidence="5" type="ORF">Voc01_083990</name>
</gene>
<accession>A0A8J4EIP7</accession>
<dbReference type="Gene3D" id="1.10.10.60">
    <property type="entry name" value="Homeodomain-like"/>
    <property type="match status" value="1"/>
</dbReference>
<evidence type="ECO:0000256" key="1">
    <source>
        <dbReference type="ARBA" id="ARBA00023015"/>
    </source>
</evidence>
<evidence type="ECO:0000259" key="4">
    <source>
        <dbReference type="PROSITE" id="PS01124"/>
    </source>
</evidence>
<dbReference type="Pfam" id="PF12833">
    <property type="entry name" value="HTH_18"/>
    <property type="match status" value="1"/>
</dbReference>
<evidence type="ECO:0000256" key="3">
    <source>
        <dbReference type="ARBA" id="ARBA00023163"/>
    </source>
</evidence>
<dbReference type="EMBL" id="BOPH01000116">
    <property type="protein sequence ID" value="GIJ73482.1"/>
    <property type="molecule type" value="Genomic_DNA"/>
</dbReference>
<dbReference type="InterPro" id="IPR018060">
    <property type="entry name" value="HTH_AraC"/>
</dbReference>
<sequence length="316" mass="34245">MPTVLETTDLGLAHHVLSTAYGKLAISGVRGPMRIRLSRDDLGLVELHRNSFAMRFTASGPPFGRFSIGRLISGEMSHRIGRHEYRQATPGEVFVASNPDQELHATVCHSDAEFAILRPELLAQVAATAPGRTARALRFTGDPPLSPAAAAAWSSTLDFVRDNVTTVPAVQSPLLHGAAARLLAATALSTFPNNSVREPTGEERRDAHPTTLRRAVGFIDDNAHLDISAADIAAAAHVTIRTLQLAFRRHLDTTPMAYLRRVRLEHAHRDLLHADPATATVGAVAARWGIMGHSRFTSQYRAAFGVTPSSTLKRSR</sequence>
<dbReference type="SMART" id="SM00342">
    <property type="entry name" value="HTH_ARAC"/>
    <property type="match status" value="1"/>
</dbReference>
<proteinExistence type="predicted"/>
<name>A0A8J4EIP7_9ACTN</name>
<keyword evidence="2" id="KW-0238">DNA-binding</keyword>
<comment type="caution">
    <text evidence="5">The sequence shown here is derived from an EMBL/GenBank/DDBJ whole genome shotgun (WGS) entry which is preliminary data.</text>
</comment>
<protein>
    <recommendedName>
        <fullName evidence="4">HTH araC/xylS-type domain-containing protein</fullName>
    </recommendedName>
</protein>
<dbReference type="GO" id="GO:0003700">
    <property type="term" value="F:DNA-binding transcription factor activity"/>
    <property type="evidence" value="ECO:0007669"/>
    <property type="project" value="InterPro"/>
</dbReference>
<dbReference type="Proteomes" id="UP000635606">
    <property type="component" value="Unassembled WGS sequence"/>
</dbReference>
<dbReference type="PANTHER" id="PTHR46796">
    <property type="entry name" value="HTH-TYPE TRANSCRIPTIONAL ACTIVATOR RHAS-RELATED"/>
    <property type="match status" value="1"/>
</dbReference>
<dbReference type="GO" id="GO:0043565">
    <property type="term" value="F:sequence-specific DNA binding"/>
    <property type="evidence" value="ECO:0007669"/>
    <property type="project" value="InterPro"/>
</dbReference>
<keyword evidence="3" id="KW-0804">Transcription</keyword>
<keyword evidence="1" id="KW-0805">Transcription regulation</keyword>
<dbReference type="AlphaFoldDB" id="A0A8J4EIP7"/>
<reference evidence="5" key="1">
    <citation type="submission" date="2021-01" db="EMBL/GenBank/DDBJ databases">
        <title>Whole genome shotgun sequence of Virgisporangium ochraceum NBRC 16418.</title>
        <authorList>
            <person name="Komaki H."/>
            <person name="Tamura T."/>
        </authorList>
    </citation>
    <scope>NUCLEOTIDE SEQUENCE</scope>
    <source>
        <strain evidence="5">NBRC 16418</strain>
    </source>
</reference>
<dbReference type="PROSITE" id="PS00041">
    <property type="entry name" value="HTH_ARAC_FAMILY_1"/>
    <property type="match status" value="1"/>
</dbReference>
<feature type="domain" description="HTH araC/xylS-type" evidence="4">
    <location>
        <begin position="213"/>
        <end position="314"/>
    </location>
</feature>
<evidence type="ECO:0000313" key="6">
    <source>
        <dbReference type="Proteomes" id="UP000635606"/>
    </source>
</evidence>
<dbReference type="SUPFAM" id="SSF46689">
    <property type="entry name" value="Homeodomain-like"/>
    <property type="match status" value="1"/>
</dbReference>
<dbReference type="RefSeq" id="WP_203933308.1">
    <property type="nucleotide sequence ID" value="NZ_BOPH01000116.1"/>
</dbReference>
<organism evidence="5 6">
    <name type="scientific">Virgisporangium ochraceum</name>
    <dbReference type="NCBI Taxonomy" id="65505"/>
    <lineage>
        <taxon>Bacteria</taxon>
        <taxon>Bacillati</taxon>
        <taxon>Actinomycetota</taxon>
        <taxon>Actinomycetes</taxon>
        <taxon>Micromonosporales</taxon>
        <taxon>Micromonosporaceae</taxon>
        <taxon>Virgisporangium</taxon>
    </lineage>
</organism>
<dbReference type="PANTHER" id="PTHR46796:SF12">
    <property type="entry name" value="HTH-TYPE DNA-BINDING TRANSCRIPTIONAL ACTIVATOR EUTR"/>
    <property type="match status" value="1"/>
</dbReference>
<dbReference type="PROSITE" id="PS01124">
    <property type="entry name" value="HTH_ARAC_FAMILY_2"/>
    <property type="match status" value="1"/>
</dbReference>
<dbReference type="InterPro" id="IPR018062">
    <property type="entry name" value="HTH_AraC-typ_CS"/>
</dbReference>
<dbReference type="InterPro" id="IPR050204">
    <property type="entry name" value="AraC_XylS_family_regulators"/>
</dbReference>
<evidence type="ECO:0000256" key="2">
    <source>
        <dbReference type="ARBA" id="ARBA00023125"/>
    </source>
</evidence>
<keyword evidence="6" id="KW-1185">Reference proteome</keyword>
<dbReference type="InterPro" id="IPR009057">
    <property type="entry name" value="Homeodomain-like_sf"/>
</dbReference>
<evidence type="ECO:0000313" key="5">
    <source>
        <dbReference type="EMBL" id="GIJ73482.1"/>
    </source>
</evidence>